<dbReference type="OrthoDB" id="3518533at2759"/>
<accession>A0A074WDR8</accession>
<feature type="chain" id="PRO_5001702367" description="DUF7907 domain-containing protein" evidence="1">
    <location>
        <begin position="20"/>
        <end position="202"/>
    </location>
</feature>
<keyword evidence="4" id="KW-1185">Reference proteome</keyword>
<reference evidence="3 4" key="1">
    <citation type="journal article" date="2014" name="BMC Genomics">
        <title>Genome sequencing of four Aureobasidium pullulans varieties: biotechnological potential, stress tolerance, and description of new species.</title>
        <authorList>
            <person name="Gostin Ar C."/>
            <person name="Ohm R.A."/>
            <person name="Kogej T."/>
            <person name="Sonjak S."/>
            <person name="Turk M."/>
            <person name="Zajc J."/>
            <person name="Zalar P."/>
            <person name="Grube M."/>
            <person name="Sun H."/>
            <person name="Han J."/>
            <person name="Sharma A."/>
            <person name="Chiniquy J."/>
            <person name="Ngan C.Y."/>
            <person name="Lipzen A."/>
            <person name="Barry K."/>
            <person name="Grigoriev I.V."/>
            <person name="Gunde-Cimerman N."/>
        </authorList>
    </citation>
    <scope>NUCLEOTIDE SEQUENCE [LARGE SCALE GENOMIC DNA]</scope>
    <source>
        <strain evidence="3 4">CBS 147.97</strain>
    </source>
</reference>
<dbReference type="Proteomes" id="UP000027730">
    <property type="component" value="Unassembled WGS sequence"/>
</dbReference>
<name>A0A074WDR8_9PEZI</name>
<dbReference type="RefSeq" id="XP_013425148.1">
    <property type="nucleotide sequence ID" value="XM_013569694.1"/>
</dbReference>
<evidence type="ECO:0000313" key="4">
    <source>
        <dbReference type="Proteomes" id="UP000027730"/>
    </source>
</evidence>
<dbReference type="EMBL" id="KL584715">
    <property type="protein sequence ID" value="KEQ71128.1"/>
    <property type="molecule type" value="Genomic_DNA"/>
</dbReference>
<dbReference type="Pfam" id="PF25484">
    <property type="entry name" value="DUF7907"/>
    <property type="match status" value="1"/>
</dbReference>
<dbReference type="InterPro" id="IPR057229">
    <property type="entry name" value="DUF7907"/>
</dbReference>
<evidence type="ECO:0000313" key="3">
    <source>
        <dbReference type="EMBL" id="KEQ71128.1"/>
    </source>
</evidence>
<organism evidence="3 4">
    <name type="scientific">Aureobasidium namibiae CBS 147.97</name>
    <dbReference type="NCBI Taxonomy" id="1043004"/>
    <lineage>
        <taxon>Eukaryota</taxon>
        <taxon>Fungi</taxon>
        <taxon>Dikarya</taxon>
        <taxon>Ascomycota</taxon>
        <taxon>Pezizomycotina</taxon>
        <taxon>Dothideomycetes</taxon>
        <taxon>Dothideomycetidae</taxon>
        <taxon>Dothideales</taxon>
        <taxon>Saccotheciaceae</taxon>
        <taxon>Aureobasidium</taxon>
    </lineage>
</organism>
<proteinExistence type="predicted"/>
<feature type="signal peptide" evidence="1">
    <location>
        <begin position="1"/>
        <end position="19"/>
    </location>
</feature>
<feature type="domain" description="DUF7907" evidence="2">
    <location>
        <begin position="33"/>
        <end position="197"/>
    </location>
</feature>
<keyword evidence="1" id="KW-0732">Signal</keyword>
<evidence type="ECO:0000256" key="1">
    <source>
        <dbReference type="SAM" id="SignalP"/>
    </source>
</evidence>
<dbReference type="AlphaFoldDB" id="A0A074WDR8"/>
<dbReference type="GeneID" id="25411569"/>
<sequence>MYTSIKTLAAAVALPLVAALPLSQRAEAAFDSTKPFTLHTEVANGTSALNNLYLTSFHVGAAQNTVVGSANSSQAIGWTLSDSILQQPIALQGAPAGFAYNLSLPLAAPYGSDAPSGYEIVSLGVTGVATTGFYFKDSALAWSGSNATTAPKAFDGCFAVCQVNGTAPYFTLGRQFQLFWKENNASTSSHCADVKLVGANLA</sequence>
<evidence type="ECO:0000259" key="2">
    <source>
        <dbReference type="Pfam" id="PF25484"/>
    </source>
</evidence>
<protein>
    <recommendedName>
        <fullName evidence="2">DUF7907 domain-containing protein</fullName>
    </recommendedName>
</protein>
<gene>
    <name evidence="3" type="ORF">M436DRAFT_52311</name>
</gene>
<dbReference type="HOGENOM" id="CLU_1342999_0_0_1"/>